<dbReference type="EMBL" id="CBTN010000034">
    <property type="protein sequence ID" value="CDH55973.1"/>
    <property type="molecule type" value="Genomic_DNA"/>
</dbReference>
<keyword evidence="7" id="KW-1185">Reference proteome</keyword>
<dbReference type="InterPro" id="IPR011598">
    <property type="entry name" value="bHLH_dom"/>
</dbReference>
<dbReference type="InterPro" id="IPR051732">
    <property type="entry name" value="USF"/>
</dbReference>
<dbReference type="GO" id="GO:0005634">
    <property type="term" value="C:nucleus"/>
    <property type="evidence" value="ECO:0007669"/>
    <property type="project" value="UniProtKB-SubCell"/>
</dbReference>
<dbReference type="Proteomes" id="UP000027586">
    <property type="component" value="Unassembled WGS sequence"/>
</dbReference>
<evidence type="ECO:0000259" key="5">
    <source>
        <dbReference type="PROSITE" id="PS50888"/>
    </source>
</evidence>
<dbReference type="PANTHER" id="PTHR46117:SF3">
    <property type="entry name" value="FI24210P1"/>
    <property type="match status" value="1"/>
</dbReference>
<keyword evidence="4" id="KW-0539">Nucleus</keyword>
<dbReference type="GO" id="GO:0046983">
    <property type="term" value="F:protein dimerization activity"/>
    <property type="evidence" value="ECO:0007669"/>
    <property type="project" value="InterPro"/>
</dbReference>
<feature type="domain" description="BHLH" evidence="5">
    <location>
        <begin position="79"/>
        <end position="134"/>
    </location>
</feature>
<dbReference type="GO" id="GO:0000981">
    <property type="term" value="F:DNA-binding transcription factor activity, RNA polymerase II-specific"/>
    <property type="evidence" value="ECO:0007669"/>
    <property type="project" value="TreeGrafter"/>
</dbReference>
<dbReference type="STRING" id="1263082.A0A068S0T5"/>
<dbReference type="SUPFAM" id="SSF47459">
    <property type="entry name" value="HLH, helix-loop-helix DNA-binding domain"/>
    <property type="match status" value="1"/>
</dbReference>
<dbReference type="InterPro" id="IPR036638">
    <property type="entry name" value="HLH_DNA-bd_sf"/>
</dbReference>
<reference evidence="6" key="1">
    <citation type="submission" date="2013-08" db="EMBL/GenBank/DDBJ databases">
        <title>Gene expansion shapes genome architecture in the human pathogen Lichtheimia corymbifera: an evolutionary genomics analysis in the ancient terrestrial Mucorales (Mucoromycotina).</title>
        <authorList>
            <person name="Schwartze V.U."/>
            <person name="Winter S."/>
            <person name="Shelest E."/>
            <person name="Marcet-Houben M."/>
            <person name="Horn F."/>
            <person name="Wehner S."/>
            <person name="Hoffmann K."/>
            <person name="Riege K."/>
            <person name="Sammeth M."/>
            <person name="Nowrousian M."/>
            <person name="Valiante V."/>
            <person name="Linde J."/>
            <person name="Jacobsen I.D."/>
            <person name="Marz M."/>
            <person name="Brakhage A.A."/>
            <person name="Gabaldon T."/>
            <person name="Bocker S."/>
            <person name="Voigt K."/>
        </authorList>
    </citation>
    <scope>NUCLEOTIDE SEQUENCE [LARGE SCALE GENOMIC DNA]</scope>
    <source>
        <strain evidence="6">FSU 9682</strain>
    </source>
</reference>
<evidence type="ECO:0000256" key="3">
    <source>
        <dbReference type="ARBA" id="ARBA00023163"/>
    </source>
</evidence>
<dbReference type="Gene3D" id="4.10.280.10">
    <property type="entry name" value="Helix-loop-helix DNA-binding domain"/>
    <property type="match status" value="1"/>
</dbReference>
<protein>
    <recommendedName>
        <fullName evidence="5">BHLH domain-containing protein</fullName>
    </recommendedName>
</protein>
<dbReference type="Pfam" id="PF00010">
    <property type="entry name" value="HLH"/>
    <property type="match status" value="1"/>
</dbReference>
<dbReference type="VEuPathDB" id="FungiDB:LCOR_07066.1"/>
<sequence length="186" mass="21065">MVPPFEEMSFTLLDEPVKSPSPPPNGPLFLKFSADLSSHQKTAKKVNKPKRQTTYLVNGVNILNRNEVDSKTAIERIQRRRENHNHVERRRRDNINNTILQISQLVPEAQQHQTGQKPNKGKVLEQALDYIQALQKENQELRQQLSYASPSSYASSTPSSSFSSPSSSILHIFLTDKEIQGDALTM</sequence>
<dbReference type="PANTHER" id="PTHR46117">
    <property type="entry name" value="FI24210P1"/>
    <property type="match status" value="1"/>
</dbReference>
<evidence type="ECO:0000256" key="1">
    <source>
        <dbReference type="ARBA" id="ARBA00004123"/>
    </source>
</evidence>
<dbReference type="AlphaFoldDB" id="A0A068S0T5"/>
<evidence type="ECO:0000313" key="6">
    <source>
        <dbReference type="EMBL" id="CDH55973.1"/>
    </source>
</evidence>
<keyword evidence="3" id="KW-0804">Transcription</keyword>
<evidence type="ECO:0000256" key="4">
    <source>
        <dbReference type="ARBA" id="ARBA00023242"/>
    </source>
</evidence>
<dbReference type="GO" id="GO:0000978">
    <property type="term" value="F:RNA polymerase II cis-regulatory region sequence-specific DNA binding"/>
    <property type="evidence" value="ECO:0007669"/>
    <property type="project" value="TreeGrafter"/>
</dbReference>
<keyword evidence="2" id="KW-0805">Transcription regulation</keyword>
<name>A0A068S0T5_9FUNG</name>
<organism evidence="6 7">
    <name type="scientific">Lichtheimia corymbifera JMRC:FSU:9682</name>
    <dbReference type="NCBI Taxonomy" id="1263082"/>
    <lineage>
        <taxon>Eukaryota</taxon>
        <taxon>Fungi</taxon>
        <taxon>Fungi incertae sedis</taxon>
        <taxon>Mucoromycota</taxon>
        <taxon>Mucoromycotina</taxon>
        <taxon>Mucoromycetes</taxon>
        <taxon>Mucorales</taxon>
        <taxon>Lichtheimiaceae</taxon>
        <taxon>Lichtheimia</taxon>
    </lineage>
</organism>
<gene>
    <name evidence="6" type="ORF">LCOR_07066.1</name>
</gene>
<dbReference type="CDD" id="cd11387">
    <property type="entry name" value="bHLHzip_USF_MITF"/>
    <property type="match status" value="1"/>
</dbReference>
<dbReference type="SMART" id="SM00353">
    <property type="entry name" value="HLH"/>
    <property type="match status" value="1"/>
</dbReference>
<comment type="caution">
    <text evidence="6">The sequence shown here is derived from an EMBL/GenBank/DDBJ whole genome shotgun (WGS) entry which is preliminary data.</text>
</comment>
<proteinExistence type="predicted"/>
<evidence type="ECO:0000256" key="2">
    <source>
        <dbReference type="ARBA" id="ARBA00023015"/>
    </source>
</evidence>
<dbReference type="OrthoDB" id="690068at2759"/>
<comment type="subcellular location">
    <subcellularLocation>
        <location evidence="1">Nucleus</location>
    </subcellularLocation>
</comment>
<dbReference type="PROSITE" id="PS50888">
    <property type="entry name" value="BHLH"/>
    <property type="match status" value="1"/>
</dbReference>
<evidence type="ECO:0000313" key="7">
    <source>
        <dbReference type="Proteomes" id="UP000027586"/>
    </source>
</evidence>
<accession>A0A068S0T5</accession>